<evidence type="ECO:0000313" key="1">
    <source>
        <dbReference type="Proteomes" id="UP000492821"/>
    </source>
</evidence>
<dbReference type="WBParaSite" id="Pan_g23335.t1">
    <property type="protein sequence ID" value="Pan_g23335.t1"/>
    <property type="gene ID" value="Pan_g23335"/>
</dbReference>
<organism evidence="1 2">
    <name type="scientific">Panagrellus redivivus</name>
    <name type="common">Microworm</name>
    <dbReference type="NCBI Taxonomy" id="6233"/>
    <lineage>
        <taxon>Eukaryota</taxon>
        <taxon>Metazoa</taxon>
        <taxon>Ecdysozoa</taxon>
        <taxon>Nematoda</taxon>
        <taxon>Chromadorea</taxon>
        <taxon>Rhabditida</taxon>
        <taxon>Tylenchina</taxon>
        <taxon>Panagrolaimomorpha</taxon>
        <taxon>Panagrolaimoidea</taxon>
        <taxon>Panagrolaimidae</taxon>
        <taxon>Panagrellus</taxon>
    </lineage>
</organism>
<name>A0A7E4VP57_PANRE</name>
<protein>
    <submittedName>
        <fullName evidence="2">Uncharacterized protein</fullName>
    </submittedName>
</protein>
<proteinExistence type="predicted"/>
<keyword evidence="1" id="KW-1185">Reference proteome</keyword>
<evidence type="ECO:0000313" key="2">
    <source>
        <dbReference type="WBParaSite" id="Pan_g23335.t1"/>
    </source>
</evidence>
<accession>A0A7E4VP57</accession>
<reference evidence="1" key="1">
    <citation type="journal article" date="2013" name="Genetics">
        <title>The draft genome and transcriptome of Panagrellus redivivus are shaped by the harsh demands of a free-living lifestyle.</title>
        <authorList>
            <person name="Srinivasan J."/>
            <person name="Dillman A.R."/>
            <person name="Macchietto M.G."/>
            <person name="Heikkinen L."/>
            <person name="Lakso M."/>
            <person name="Fracchia K.M."/>
            <person name="Antoshechkin I."/>
            <person name="Mortazavi A."/>
            <person name="Wong G."/>
            <person name="Sternberg P.W."/>
        </authorList>
    </citation>
    <scope>NUCLEOTIDE SEQUENCE [LARGE SCALE GENOMIC DNA]</scope>
    <source>
        <strain evidence="1">MT8872</strain>
    </source>
</reference>
<dbReference type="Proteomes" id="UP000492821">
    <property type="component" value="Unassembled WGS sequence"/>
</dbReference>
<sequence length="171" mass="20253">MAKPSFADLNTNWYGLEEALECVTTLPCRRTTKNAKHFRFIRRARRNFDEHLIKSLQSLNYADVSIVFEELRLECNDFYILKMFDRVKVHADLGLKMIQVIRESIPKRVEKHPHEMKLIERKCDKFEEIFNDQIECLKPGYVRDPLKKLRASIARIEEQKKLKLKAVESSA</sequence>
<reference evidence="2" key="2">
    <citation type="submission" date="2020-10" db="UniProtKB">
        <authorList>
            <consortium name="WormBaseParasite"/>
        </authorList>
    </citation>
    <scope>IDENTIFICATION</scope>
</reference>
<dbReference type="AlphaFoldDB" id="A0A7E4VP57"/>